<reference evidence="6" key="1">
    <citation type="submission" date="2023-10" db="EMBL/GenBank/DDBJ databases">
        <authorList>
            <person name="Chen Y."/>
            <person name="Shah S."/>
            <person name="Dougan E. K."/>
            <person name="Thang M."/>
            <person name="Chan C."/>
        </authorList>
    </citation>
    <scope>NUCLEOTIDE SEQUENCE [LARGE SCALE GENOMIC DNA]</scope>
</reference>
<dbReference type="EMBL" id="CAUYUJ010004114">
    <property type="protein sequence ID" value="CAK0808206.1"/>
    <property type="molecule type" value="Genomic_DNA"/>
</dbReference>
<keyword evidence="2" id="KW-0285">Flavoprotein</keyword>
<feature type="domain" description="FAD/NAD(P)-binding" evidence="5">
    <location>
        <begin position="192"/>
        <end position="372"/>
    </location>
</feature>
<keyword evidence="3" id="KW-0274">FAD</keyword>
<dbReference type="PANTHER" id="PTHR43735:SF3">
    <property type="entry name" value="FERROPTOSIS SUPPRESSOR PROTEIN 1"/>
    <property type="match status" value="1"/>
</dbReference>
<comment type="caution">
    <text evidence="6">The sequence shown here is derived from an EMBL/GenBank/DDBJ whole genome shotgun (WGS) entry which is preliminary data.</text>
</comment>
<evidence type="ECO:0000256" key="4">
    <source>
        <dbReference type="ARBA" id="ARBA00023002"/>
    </source>
</evidence>
<protein>
    <recommendedName>
        <fullName evidence="5">FAD/NAD(P)-binding domain-containing protein</fullName>
    </recommendedName>
</protein>
<evidence type="ECO:0000313" key="7">
    <source>
        <dbReference type="Proteomes" id="UP001189429"/>
    </source>
</evidence>
<dbReference type="InterPro" id="IPR036188">
    <property type="entry name" value="FAD/NAD-bd_sf"/>
</dbReference>
<keyword evidence="7" id="KW-1185">Reference proteome</keyword>
<evidence type="ECO:0000259" key="5">
    <source>
        <dbReference type="Pfam" id="PF07992"/>
    </source>
</evidence>
<gene>
    <name evidence="6" type="ORF">PCOR1329_LOCUS13869</name>
</gene>
<evidence type="ECO:0000256" key="3">
    <source>
        <dbReference type="ARBA" id="ARBA00022827"/>
    </source>
</evidence>
<keyword evidence="4" id="KW-0560">Oxidoreductase</keyword>
<proteinExistence type="inferred from homology"/>
<dbReference type="Pfam" id="PF07992">
    <property type="entry name" value="Pyr_redox_2"/>
    <property type="match status" value="1"/>
</dbReference>
<organism evidence="6 7">
    <name type="scientific">Prorocentrum cordatum</name>
    <dbReference type="NCBI Taxonomy" id="2364126"/>
    <lineage>
        <taxon>Eukaryota</taxon>
        <taxon>Sar</taxon>
        <taxon>Alveolata</taxon>
        <taxon>Dinophyceae</taxon>
        <taxon>Prorocentrales</taxon>
        <taxon>Prorocentraceae</taxon>
        <taxon>Prorocentrum</taxon>
    </lineage>
</organism>
<name>A0ABN9QPW2_9DINO</name>
<sequence length="382" mass="41227">MAAAHGESPGRARRALVVGGGAAGLAAARGLWPSFSGVAFPEYFEFTPGVLRAYADPARWEALTFLYHEVLERHLGVRWIWGEVTAIDGDECCAHVLAAFSRESETIPRGADSGRVTERCYIHQACPLGESYRVIAASAGGMSTNSPADLRKLMSLPFSLPPIPYDFCVLAGGCHSNAAAGGSPWSPAVHARVRDAEQSGLDERYLEGRRRRVVEEHQHLASLQQRRGSVLIVGAGYTGVEFACELQHHLPGLCITVADSMERCLEPLPEQAASYCEGYMRRVGIRTVYGHDLRYDPKDRAFWTRVGLPEGADRTYVLSGVRSSAYFMPKETLSDRGPGGGGWILTNRSLQVVTRKGVRWGRGVVFAAGDCAASSAAATGSG</sequence>
<evidence type="ECO:0000256" key="2">
    <source>
        <dbReference type="ARBA" id="ARBA00022630"/>
    </source>
</evidence>
<dbReference type="Gene3D" id="3.50.50.100">
    <property type="match status" value="2"/>
</dbReference>
<comment type="similarity">
    <text evidence="1">Belongs to the FAD-dependent oxidoreductase family.</text>
</comment>
<dbReference type="Proteomes" id="UP001189429">
    <property type="component" value="Unassembled WGS sequence"/>
</dbReference>
<accession>A0ABN9QPW2</accession>
<dbReference type="InterPro" id="IPR023753">
    <property type="entry name" value="FAD/NAD-binding_dom"/>
</dbReference>
<dbReference type="SUPFAM" id="SSF51905">
    <property type="entry name" value="FAD/NAD(P)-binding domain"/>
    <property type="match status" value="2"/>
</dbReference>
<dbReference type="PANTHER" id="PTHR43735">
    <property type="entry name" value="APOPTOSIS-INDUCING FACTOR 1"/>
    <property type="match status" value="1"/>
</dbReference>
<evidence type="ECO:0000313" key="6">
    <source>
        <dbReference type="EMBL" id="CAK0808206.1"/>
    </source>
</evidence>
<dbReference type="PRINTS" id="PR00368">
    <property type="entry name" value="FADPNR"/>
</dbReference>
<evidence type="ECO:0000256" key="1">
    <source>
        <dbReference type="ARBA" id="ARBA00006442"/>
    </source>
</evidence>